<organism evidence="3">
    <name type="scientific">Brachypodium distachyon</name>
    <name type="common">Purple false brome</name>
    <name type="synonym">Trachynia distachya</name>
    <dbReference type="NCBI Taxonomy" id="15368"/>
    <lineage>
        <taxon>Eukaryota</taxon>
        <taxon>Viridiplantae</taxon>
        <taxon>Streptophyta</taxon>
        <taxon>Embryophyta</taxon>
        <taxon>Tracheophyta</taxon>
        <taxon>Spermatophyta</taxon>
        <taxon>Magnoliopsida</taxon>
        <taxon>Liliopsida</taxon>
        <taxon>Poales</taxon>
        <taxon>Poaceae</taxon>
        <taxon>BOP clade</taxon>
        <taxon>Pooideae</taxon>
        <taxon>Stipodae</taxon>
        <taxon>Brachypodieae</taxon>
        <taxon>Brachypodium</taxon>
    </lineage>
</organism>
<dbReference type="EnsemblPlants" id="PNT62078">
    <property type="protein sequence ID" value="PNT62078"/>
    <property type="gene ID" value="BRADI_5g25152v3"/>
</dbReference>
<sequence>MKKIQGKSLRILHQILVTMIGKLKNGPEVKIKKFLYLLQSYQNLSSANRAHFPLIWRRGVVRARTRFNGNGRSGGNGNGNSERSNGSGNNGGGQLYRDDAGHENENDTESSEDVRQIERDKKRRCRRLSIIIGMLFLFHGVMLLIKWLLLKYMKDREVASVWIEAGSWFLLVISFMLIKILIVDRSDVAVLNKWVEGCHVFLHTAAFALSFGFDHTPIGKNPMVSLAIAHVVGFSLQVVGSIIIQKIFNVDSAPEVPECS</sequence>
<feature type="region of interest" description="Disordered" evidence="1">
    <location>
        <begin position="67"/>
        <end position="116"/>
    </location>
</feature>
<feature type="transmembrane region" description="Helical" evidence="2">
    <location>
        <begin position="194"/>
        <end position="213"/>
    </location>
</feature>
<keyword evidence="2" id="KW-1133">Transmembrane helix</keyword>
<dbReference type="EMBL" id="CM000884">
    <property type="protein sequence ID" value="PNT62078.1"/>
    <property type="molecule type" value="Genomic_DNA"/>
</dbReference>
<keyword evidence="5" id="KW-1185">Reference proteome</keyword>
<dbReference type="InParanoid" id="A0A2K2CJ65"/>
<evidence type="ECO:0000313" key="3">
    <source>
        <dbReference type="EMBL" id="PNT62078.1"/>
    </source>
</evidence>
<name>A0A2K2CJ65_BRADI</name>
<evidence type="ECO:0000313" key="5">
    <source>
        <dbReference type="Proteomes" id="UP000008810"/>
    </source>
</evidence>
<feature type="compositionally biased region" description="Basic and acidic residues" evidence="1">
    <location>
        <begin position="96"/>
        <end position="105"/>
    </location>
</feature>
<gene>
    <name evidence="3" type="ORF">BRADI_5g25152v3</name>
</gene>
<reference evidence="4" key="3">
    <citation type="submission" date="2018-08" db="UniProtKB">
        <authorList>
            <consortium name="EnsemblPlants"/>
        </authorList>
    </citation>
    <scope>IDENTIFICATION</scope>
    <source>
        <strain evidence="4">cv. Bd21</strain>
    </source>
</reference>
<protein>
    <submittedName>
        <fullName evidence="3 4">Uncharacterized protein</fullName>
    </submittedName>
</protein>
<keyword evidence="2" id="KW-0472">Membrane</keyword>
<reference evidence="3" key="2">
    <citation type="submission" date="2017-06" db="EMBL/GenBank/DDBJ databases">
        <title>WGS assembly of Brachypodium distachyon.</title>
        <authorList>
            <consortium name="The International Brachypodium Initiative"/>
            <person name="Lucas S."/>
            <person name="Harmon-Smith M."/>
            <person name="Lail K."/>
            <person name="Tice H."/>
            <person name="Grimwood J."/>
            <person name="Bruce D."/>
            <person name="Barry K."/>
            <person name="Shu S."/>
            <person name="Lindquist E."/>
            <person name="Wang M."/>
            <person name="Pitluck S."/>
            <person name="Vogel J.P."/>
            <person name="Garvin D.F."/>
            <person name="Mockler T.C."/>
            <person name="Schmutz J."/>
            <person name="Rokhsar D."/>
            <person name="Bevan M.W."/>
        </authorList>
    </citation>
    <scope>NUCLEOTIDE SEQUENCE</scope>
    <source>
        <strain evidence="3">Bd21</strain>
    </source>
</reference>
<keyword evidence="2" id="KW-0812">Transmembrane</keyword>
<evidence type="ECO:0000256" key="1">
    <source>
        <dbReference type="SAM" id="MobiDB-lite"/>
    </source>
</evidence>
<feature type="transmembrane region" description="Helical" evidence="2">
    <location>
        <begin position="225"/>
        <end position="244"/>
    </location>
</feature>
<dbReference type="AlphaFoldDB" id="A0A2K2CJ65"/>
<reference evidence="3 4" key="1">
    <citation type="journal article" date="2010" name="Nature">
        <title>Genome sequencing and analysis of the model grass Brachypodium distachyon.</title>
        <authorList>
            <consortium name="International Brachypodium Initiative"/>
        </authorList>
    </citation>
    <scope>NUCLEOTIDE SEQUENCE [LARGE SCALE GENOMIC DNA]</scope>
    <source>
        <strain evidence="3 4">Bd21</strain>
    </source>
</reference>
<evidence type="ECO:0000313" key="4">
    <source>
        <dbReference type="EnsemblPlants" id="PNT62078"/>
    </source>
</evidence>
<dbReference type="Proteomes" id="UP000008810">
    <property type="component" value="Chromosome 5"/>
</dbReference>
<evidence type="ECO:0000256" key="2">
    <source>
        <dbReference type="SAM" id="Phobius"/>
    </source>
</evidence>
<feature type="transmembrane region" description="Helical" evidence="2">
    <location>
        <begin position="128"/>
        <end position="149"/>
    </location>
</feature>
<feature type="transmembrane region" description="Helical" evidence="2">
    <location>
        <begin position="161"/>
        <end position="182"/>
    </location>
</feature>
<proteinExistence type="predicted"/>
<dbReference type="Gramene" id="PNT62078">
    <property type="protein sequence ID" value="PNT62078"/>
    <property type="gene ID" value="BRADI_5g25152v3"/>
</dbReference>
<accession>A0A2K2CJ65</accession>